<dbReference type="Pfam" id="PF14649">
    <property type="entry name" value="Spatacsin_C"/>
    <property type="match status" value="1"/>
</dbReference>
<dbReference type="GO" id="GO:0008088">
    <property type="term" value="P:axo-dendritic transport"/>
    <property type="evidence" value="ECO:0007669"/>
    <property type="project" value="TreeGrafter"/>
</dbReference>
<dbReference type="GO" id="GO:0030425">
    <property type="term" value="C:dendrite"/>
    <property type="evidence" value="ECO:0007669"/>
    <property type="project" value="TreeGrafter"/>
</dbReference>
<reference evidence="2 3" key="1">
    <citation type="submission" date="2014-04" db="EMBL/GenBank/DDBJ databases">
        <title>Genome evolution of avian class.</title>
        <authorList>
            <person name="Zhang G."/>
            <person name="Li C."/>
        </authorList>
    </citation>
    <scope>NUCLEOTIDE SEQUENCE [LARGE SCALE GENOMIC DNA]</scope>
    <source>
        <strain evidence="2">BGI_N303</strain>
    </source>
</reference>
<organism evidence="2 3">
    <name type="scientific">Cuculus canorus</name>
    <name type="common">Common cuckoo</name>
    <dbReference type="NCBI Taxonomy" id="55661"/>
    <lineage>
        <taxon>Eukaryota</taxon>
        <taxon>Metazoa</taxon>
        <taxon>Chordata</taxon>
        <taxon>Craniata</taxon>
        <taxon>Vertebrata</taxon>
        <taxon>Euteleostomi</taxon>
        <taxon>Archelosauria</taxon>
        <taxon>Archosauria</taxon>
        <taxon>Dinosauria</taxon>
        <taxon>Saurischia</taxon>
        <taxon>Theropoda</taxon>
        <taxon>Coelurosauria</taxon>
        <taxon>Aves</taxon>
        <taxon>Neognathae</taxon>
        <taxon>Neoaves</taxon>
        <taxon>Otidimorphae</taxon>
        <taxon>Cuculiformes</taxon>
        <taxon>Cuculidae</taxon>
        <taxon>Cuculus</taxon>
    </lineage>
</organism>
<name>A0A091GI19_CUCCA</name>
<sequence length="2390" mass="271528">PRGGGRARGSVLPGAWADFMWENTGDDLRAGKTKILALSKSHELFIYEFTLEDGKYNPVSLHSYKEDTLKKLLEVKNNSLSSVFTLRILSFEKNTCKLLLNKCVVVHLTFPGKDSPLETCDCFTLSLPPPVLERVTDVCFCRGILFLLDSAGWIYVFDSFDGANLAKVSVALCQGNVQDEDKCPATSSLLSGVKVARDLSVAVVTTSSNYAVSVDLNRYFRQFPGHLLCKRHPESLPVKPPEGLDEDDLASSDYSMEFLSLPFRTDRSWKAHLSSLCDVVRRRRPGSPDLVNNLNLPWYHFFTHLEDHNPEICEESEKMVAFVPRAATWAPSIPVQNNSSNLRDARQQWKQILTEAPQEVLKLECKLVTGATALFVVSTKEKGLTLALWDFESQEVTCYPCGQNSVPVDCSGEEPLCLLLTERGLYLVLFGLTQEEFLNRLMIHGSAGVIESVCHLNRWERCSVPIHALEAGLENRQLDTVDFFLKSKESLFTLPAPCSGPEQSAESTSQTYLKNLEELRPALNLLCSAIGQNESEPQNKHLLYERQLRDLGLFILEKRRPWGITVYNDLKGEPDEFLQKSADILTDYIIKLRKFVRKYPRLQIDTVHIGSGLDENLPALEESHVWEKLTPEEVIAEAILSKKMPEAQAFFRMHQHPAQSLQELIQTGLNLVYDRLLKDNTREASELLRNMGFDVKEELRKICFYTADKRVRDLLVKVLQEENYFSEKEKKMIDFVHQVESFYSESSQENKEIQSLSSFKTWRKEDDLSRQMAILDSLLNCDRHRVHNRRVRVVFDWAQGWDELTQEMILLPKRPRQGKYSELKTCNPAVLWMHLTAQHDWPNICAWIEECEPNQTLCGEATWPPLTPDIIDRNTLCSSYMRNDILNKLARNGIFVCSELEDFDLLLQRLSYLGGVLQNPHPVPKYSTAAGLDFHARFVLHCLEHNLQYLLFTYLDYYSLTPSNCPILDNKELHEAHPWFEFLVQCRGVASNPRDPKMIFQASLANAQILIPSNQASVSSMLLEGRTLLALATTMYAPGGIDQVLQNEDMDRPIKKVDPQLLKMALTPYPKLKAALFPPYSSHGILPPDISLYHLMQSLVPFDPTKLFGWQSTNTLAASDALSDFPHFSSPELVNKYAIMERLDFLYYLHHGRPSFAFGTFLVQQLVKSKSPKQLIQQAGNQAYILALSFFSVPAVPAACVCFLELLGLDSLKLRVDIKVANVIFSYRSRNEESQHNQIRESLVEKLTKSADGEKAAAEAVLLSLEEAFWDTVERQGVQKMSSDSRRQWSLVMQFCKLHNIRRSTSYLKECAKCNDWLQFLTQAQLHSYQPDEVIPILQEFAPVLQDHLMLALEKLPLLCPGPESPENSPARVLESKTTDGLFQILLRCQENASPSRFLLTEGLREHAPVLSVLAACFPDANIVHCLCVWILTTVDDATRVEATNHIHSAAESHEWDLHDLSVIWKIFLRKQKSKTLLNGFQLFLKDSPLLFILEMCELCMSSKKYSEAKTKLDKFQESLTKNSLSTQLKTAEEPAASELPVQWLESQALFLLELMMQQCRTEYELRKLLQLFAAGDNLLLDGPYVKKLCALSETLQDSSISINRSILTSYDMEMFRNECRSILEQLQEKGMFSQAREVAALAELPMDNVVIQEVLRDLRRLRDIGQWHQNQTRTEFWKKCNDNFVKNSISSKAASDFFLNQATTVFESLAHEKISSIMERHLLFTLAGHWLAKDVSVALHKLEEIEKQIWICRVAQRTLSTEGQGGKSSFPSHVAMNGDLTFDNLAKEFSFSKLPALNAPKYLKLEGLELKESQKTLTDDEEESLKCQIGCLLDEGSVHEANRVCQYFQFYHRDVSLVLHCRALASGETDLERLHTDIQTLLAAKETSGGSALQQSRVSSASSLEDRTHLVAPSPDDQVVTSLKALIDECVHGRNYCRQVLCLYELSKELNCSYSEMSAHDPEKVLRAILLSRQPARCRTAQVFIATQGLQPETVAELVAEEIMQELLASSEGKGQKHISNPAAESESFLQLAKLCQDHTLVGMKLLDKVSSVPCGELSCITELLILAHNCFSLTCHMEGITRVLQAARLFTDEYLAPNEEYGLVVRLLTGIGRYNEMTYVFELLHQKHYFEVLMRKKLDPSGTLKTALLDYIKRCRPGDSEKHNMIALCFSMCREIGENHEAAARIQLKLIESQPWEESLQDVANLKKLLMKALTLFIDAAESYSKDSCVRQALRCSRLTKLITLQLHFLNTGQSTMLINLTRQNLMDSIVSLPRFYQAAIVAEAYEFVPDWAEVLYQQVIAKGDFAYLEEFKQQRPLKPGIFEEIAKKVQHHSPTDAALKNLKKLLAYCEDIYTYYRLAYDNKFYDVVNALLKDVQTGCCLNDLLSN</sequence>
<gene>
    <name evidence="2" type="ORF">N303_08271</name>
</gene>
<evidence type="ECO:0000313" key="2">
    <source>
        <dbReference type="EMBL" id="KFO73762.1"/>
    </source>
</evidence>
<evidence type="ECO:0000313" key="3">
    <source>
        <dbReference type="Proteomes" id="UP000053760"/>
    </source>
</evidence>
<dbReference type="GO" id="GO:0007409">
    <property type="term" value="P:axonogenesis"/>
    <property type="evidence" value="ECO:0007669"/>
    <property type="project" value="TreeGrafter"/>
</dbReference>
<proteinExistence type="predicted"/>
<feature type="domain" description="Spatacsin C-terminal" evidence="1">
    <location>
        <begin position="2042"/>
        <end position="2333"/>
    </location>
</feature>
<dbReference type="GO" id="GO:0005737">
    <property type="term" value="C:cytoplasm"/>
    <property type="evidence" value="ECO:0007669"/>
    <property type="project" value="TreeGrafter"/>
</dbReference>
<dbReference type="InterPro" id="IPR028107">
    <property type="entry name" value="Spatacsin_C_dom"/>
</dbReference>
<dbReference type="GO" id="GO:0007268">
    <property type="term" value="P:chemical synaptic transmission"/>
    <property type="evidence" value="ECO:0007669"/>
    <property type="project" value="TreeGrafter"/>
</dbReference>
<dbReference type="PANTHER" id="PTHR13650:SF0">
    <property type="entry name" value="SPATACSIN"/>
    <property type="match status" value="1"/>
</dbReference>
<feature type="non-terminal residue" evidence="2">
    <location>
        <position position="1"/>
    </location>
</feature>
<keyword evidence="3" id="KW-1185">Reference proteome</keyword>
<accession>A0A091GI19</accession>
<dbReference type="STRING" id="55661.A0A091GI19"/>
<dbReference type="Proteomes" id="UP000053760">
    <property type="component" value="Unassembled WGS sequence"/>
</dbReference>
<dbReference type="InterPro" id="IPR028103">
    <property type="entry name" value="Spatacsin"/>
</dbReference>
<dbReference type="GO" id="GO:0045202">
    <property type="term" value="C:synapse"/>
    <property type="evidence" value="ECO:0007669"/>
    <property type="project" value="TreeGrafter"/>
</dbReference>
<dbReference type="PANTHER" id="PTHR13650">
    <property type="entry name" value="SPATACSIN"/>
    <property type="match status" value="1"/>
</dbReference>
<dbReference type="GO" id="GO:0048489">
    <property type="term" value="P:synaptic vesicle transport"/>
    <property type="evidence" value="ECO:0007669"/>
    <property type="project" value="TreeGrafter"/>
</dbReference>
<protein>
    <submittedName>
        <fullName evidence="2">Spatacsin</fullName>
    </submittedName>
</protein>
<dbReference type="GO" id="GO:0030424">
    <property type="term" value="C:axon"/>
    <property type="evidence" value="ECO:0007669"/>
    <property type="project" value="TreeGrafter"/>
</dbReference>
<evidence type="ECO:0000259" key="1">
    <source>
        <dbReference type="Pfam" id="PF14649"/>
    </source>
</evidence>
<dbReference type="EMBL" id="KL447470">
    <property type="protein sequence ID" value="KFO73762.1"/>
    <property type="molecule type" value="Genomic_DNA"/>
</dbReference>
<feature type="non-terminal residue" evidence="2">
    <location>
        <position position="2390"/>
    </location>
</feature>